<evidence type="ECO:0000256" key="2">
    <source>
        <dbReference type="ARBA" id="ARBA00023157"/>
    </source>
</evidence>
<evidence type="ECO:0000256" key="3">
    <source>
        <dbReference type="SAM" id="MobiDB-lite"/>
    </source>
</evidence>
<dbReference type="PANTHER" id="PTHR12411">
    <property type="entry name" value="CYSTEINE PROTEASE FAMILY C1-RELATED"/>
    <property type="match status" value="1"/>
</dbReference>
<dbReference type="SUPFAM" id="SSF54001">
    <property type="entry name" value="Cysteine proteinases"/>
    <property type="match status" value="1"/>
</dbReference>
<evidence type="ECO:0000259" key="5">
    <source>
        <dbReference type="SMART" id="SM00645"/>
    </source>
</evidence>
<reference evidence="7 8" key="1">
    <citation type="submission" date="2022-05" db="EMBL/GenBank/DDBJ databases">
        <authorList>
            <consortium name="Genoscope - CEA"/>
            <person name="William W."/>
        </authorList>
    </citation>
    <scope>NUCLEOTIDE SEQUENCE [LARGE SCALE GENOMIC DNA]</scope>
</reference>
<evidence type="ECO:0000256" key="4">
    <source>
        <dbReference type="SAM" id="SignalP"/>
    </source>
</evidence>
<evidence type="ECO:0000259" key="6">
    <source>
        <dbReference type="SMART" id="SM00848"/>
    </source>
</evidence>
<dbReference type="InterPro" id="IPR013201">
    <property type="entry name" value="Prot_inhib_I29"/>
</dbReference>
<feature type="signal peptide" evidence="4">
    <location>
        <begin position="1"/>
        <end position="19"/>
    </location>
</feature>
<dbReference type="InterPro" id="IPR038765">
    <property type="entry name" value="Papain-like_cys_pep_sf"/>
</dbReference>
<feature type="chain" id="PRO_5046964859" evidence="4">
    <location>
        <begin position="20"/>
        <end position="429"/>
    </location>
</feature>
<feature type="compositionally biased region" description="Basic residues" evidence="3">
    <location>
        <begin position="405"/>
        <end position="429"/>
    </location>
</feature>
<protein>
    <submittedName>
        <fullName evidence="7">Uncharacterized protein</fullName>
    </submittedName>
</protein>
<name>A0ABN8LT61_9CNID</name>
<feature type="region of interest" description="Disordered" evidence="3">
    <location>
        <begin position="382"/>
        <end position="429"/>
    </location>
</feature>
<feature type="compositionally biased region" description="Low complexity" evidence="3">
    <location>
        <begin position="391"/>
        <end position="404"/>
    </location>
</feature>
<dbReference type="PROSITE" id="PS00640">
    <property type="entry name" value="THIOL_PROTEASE_ASN"/>
    <property type="match status" value="1"/>
</dbReference>
<dbReference type="Proteomes" id="UP001159427">
    <property type="component" value="Unassembled WGS sequence"/>
</dbReference>
<dbReference type="Pfam" id="PF08246">
    <property type="entry name" value="Inhibitor_I29"/>
    <property type="match status" value="1"/>
</dbReference>
<gene>
    <name evidence="7" type="ORF">PEVE_00044082</name>
</gene>
<dbReference type="PRINTS" id="PR00705">
    <property type="entry name" value="PAPAIN"/>
</dbReference>
<keyword evidence="8" id="KW-1185">Reference proteome</keyword>
<proteinExistence type="inferred from homology"/>
<evidence type="ECO:0000313" key="8">
    <source>
        <dbReference type="Proteomes" id="UP001159427"/>
    </source>
</evidence>
<dbReference type="EMBL" id="CALNXI010000092">
    <property type="protein sequence ID" value="CAH3018645.1"/>
    <property type="molecule type" value="Genomic_DNA"/>
</dbReference>
<feature type="domain" description="Peptidase C1A papain C-terminal" evidence="5">
    <location>
        <begin position="135"/>
        <end position="369"/>
    </location>
</feature>
<comment type="caution">
    <text evidence="7">The sequence shown here is derived from an EMBL/GenBank/DDBJ whole genome shotgun (WGS) entry which is preliminary data.</text>
</comment>
<comment type="similarity">
    <text evidence="1">Belongs to the peptidase C1 family.</text>
</comment>
<keyword evidence="4" id="KW-0732">Signal</keyword>
<dbReference type="InterPro" id="IPR039417">
    <property type="entry name" value="Peptidase_C1A_papain-like"/>
</dbReference>
<dbReference type="SMART" id="SM00848">
    <property type="entry name" value="Inhibitor_I29"/>
    <property type="match status" value="1"/>
</dbReference>
<dbReference type="InterPro" id="IPR000668">
    <property type="entry name" value="Peptidase_C1A_C"/>
</dbReference>
<dbReference type="SMART" id="SM00645">
    <property type="entry name" value="Pept_C1"/>
    <property type="match status" value="1"/>
</dbReference>
<accession>A0ABN8LT61</accession>
<keyword evidence="2" id="KW-1015">Disulfide bond</keyword>
<dbReference type="Gene3D" id="3.90.70.10">
    <property type="entry name" value="Cysteine proteinases"/>
    <property type="match status" value="1"/>
</dbReference>
<dbReference type="PROSITE" id="PS00639">
    <property type="entry name" value="THIOL_PROTEASE_HIS"/>
    <property type="match status" value="1"/>
</dbReference>
<dbReference type="InterPro" id="IPR025660">
    <property type="entry name" value="Pept_his_AS"/>
</dbReference>
<evidence type="ECO:0000313" key="7">
    <source>
        <dbReference type="EMBL" id="CAH3018645.1"/>
    </source>
</evidence>
<sequence length="429" mass="49055">MKQIAYLIVLFLCTSIAGSFEVTYQEYYQQHWQTWMSFYGKTYRSETEEEERFAVWNDNLRFFDYFRRFHVYACYTFPQLIQKHNSKGQSYSLAMNQFGDLTAEEFRSLVSGSLYTTSNEKEHHGLSFLPSSAALPPFVDWRTKGYVTPVKNQGELGSSWAFSVTGSLEGQHFKKTGKLVSLSEQNLEDCSGCVNLITAIDCGLEQATRKCFSANLNSFTASNRYVKNNGGIDTENGYPHPCNKSCCFDKSKFLCMATCAIFNIDRISHTNLRFAHSDNTCGFYNTRTRTQSSLRFKPYLFSILYDFRSCSSSQLDHAVLVVGYGTYEGKDYWLVKNSWGTLWGMEGYIMMSRNKDNQCGIATSASYPLNIFSFFYPPPPPPPPPPPLTITPPLSFTPPLSVLPYKKKKRRSPHHQNKTKTTKHHTQNT</sequence>
<dbReference type="InterPro" id="IPR025661">
    <property type="entry name" value="Pept_asp_AS"/>
</dbReference>
<dbReference type="CDD" id="cd02248">
    <property type="entry name" value="Peptidase_C1A"/>
    <property type="match status" value="1"/>
</dbReference>
<organism evidence="7 8">
    <name type="scientific">Porites evermanni</name>
    <dbReference type="NCBI Taxonomy" id="104178"/>
    <lineage>
        <taxon>Eukaryota</taxon>
        <taxon>Metazoa</taxon>
        <taxon>Cnidaria</taxon>
        <taxon>Anthozoa</taxon>
        <taxon>Hexacorallia</taxon>
        <taxon>Scleractinia</taxon>
        <taxon>Fungiina</taxon>
        <taxon>Poritidae</taxon>
        <taxon>Porites</taxon>
    </lineage>
</organism>
<feature type="domain" description="Cathepsin propeptide inhibitor" evidence="6">
    <location>
        <begin position="32"/>
        <end position="106"/>
    </location>
</feature>
<dbReference type="InterPro" id="IPR013128">
    <property type="entry name" value="Peptidase_C1A"/>
</dbReference>
<dbReference type="Pfam" id="PF00112">
    <property type="entry name" value="Peptidase_C1"/>
    <property type="match status" value="1"/>
</dbReference>
<evidence type="ECO:0000256" key="1">
    <source>
        <dbReference type="ARBA" id="ARBA00008455"/>
    </source>
</evidence>